<dbReference type="EMBL" id="JAAMPC010000010">
    <property type="protein sequence ID" value="KAG2287055.1"/>
    <property type="molecule type" value="Genomic_DNA"/>
</dbReference>
<gene>
    <name evidence="2" type="ORF">Bca52824_046659</name>
</gene>
<protein>
    <recommendedName>
        <fullName evidence="1">DUF6857 domain-containing protein</fullName>
    </recommendedName>
</protein>
<dbReference type="Proteomes" id="UP000886595">
    <property type="component" value="Unassembled WGS sequence"/>
</dbReference>
<dbReference type="AlphaFoldDB" id="A0A8X7UP89"/>
<reference evidence="2 3" key="1">
    <citation type="submission" date="2020-02" db="EMBL/GenBank/DDBJ databases">
        <authorList>
            <person name="Ma Q."/>
            <person name="Huang Y."/>
            <person name="Song X."/>
            <person name="Pei D."/>
        </authorList>
    </citation>
    <scope>NUCLEOTIDE SEQUENCE [LARGE SCALE GENOMIC DNA]</scope>
    <source>
        <strain evidence="2">Sxm20200214</strain>
        <tissue evidence="2">Leaf</tissue>
    </source>
</reference>
<evidence type="ECO:0000313" key="3">
    <source>
        <dbReference type="Proteomes" id="UP000886595"/>
    </source>
</evidence>
<organism evidence="2 3">
    <name type="scientific">Brassica carinata</name>
    <name type="common">Ethiopian mustard</name>
    <name type="synonym">Abyssinian cabbage</name>
    <dbReference type="NCBI Taxonomy" id="52824"/>
    <lineage>
        <taxon>Eukaryota</taxon>
        <taxon>Viridiplantae</taxon>
        <taxon>Streptophyta</taxon>
        <taxon>Embryophyta</taxon>
        <taxon>Tracheophyta</taxon>
        <taxon>Spermatophyta</taxon>
        <taxon>Magnoliopsida</taxon>
        <taxon>eudicotyledons</taxon>
        <taxon>Gunneridae</taxon>
        <taxon>Pentapetalae</taxon>
        <taxon>rosids</taxon>
        <taxon>malvids</taxon>
        <taxon>Brassicales</taxon>
        <taxon>Brassicaceae</taxon>
        <taxon>Brassiceae</taxon>
        <taxon>Brassica</taxon>
    </lineage>
</organism>
<dbReference type="PANTHER" id="PTHR31928:SF6">
    <property type="entry name" value="DUF936 DOMAIN-CONTAINING PROTEIN"/>
    <property type="match status" value="1"/>
</dbReference>
<proteinExistence type="predicted"/>
<dbReference type="InterPro" id="IPR049172">
    <property type="entry name" value="DUF6857_pln"/>
</dbReference>
<dbReference type="PANTHER" id="PTHR31928">
    <property type="entry name" value="EXPRESSED PROTEIN"/>
    <property type="match status" value="1"/>
</dbReference>
<accession>A0A8X7UP89</accession>
<dbReference type="OrthoDB" id="10314492at2759"/>
<dbReference type="Pfam" id="PF21647">
    <property type="entry name" value="DUF6857"/>
    <property type="match status" value="1"/>
</dbReference>
<comment type="caution">
    <text evidence="2">The sequence shown here is derived from an EMBL/GenBank/DDBJ whole genome shotgun (WGS) entry which is preliminary data.</text>
</comment>
<feature type="domain" description="DUF6857" evidence="1">
    <location>
        <begin position="29"/>
        <end position="98"/>
    </location>
</feature>
<keyword evidence="3" id="KW-1185">Reference proteome</keyword>
<evidence type="ECO:0000313" key="2">
    <source>
        <dbReference type="EMBL" id="KAG2287055.1"/>
    </source>
</evidence>
<evidence type="ECO:0000259" key="1">
    <source>
        <dbReference type="Pfam" id="PF21647"/>
    </source>
</evidence>
<name>A0A8X7UP89_BRACI</name>
<sequence length="180" mass="20647">MLSSLHLTLMPATVNVHHLATLQHASRLQRKTAQKIVFQALREATVTETVVRHFRTLAKLRKSTQADCPAAFFEEFLELQRQISQTMDLLQYLTKFSTTLLIRRNPNLGEEIQLRISTKLTKEIEQGAANWFIRFMEKVMEKGMKKCKGTGDADVNKDPQSLIFQVVNWVEAEQSADSTR</sequence>
<dbReference type="InterPro" id="IPR010341">
    <property type="entry name" value="DUF936_pln"/>
</dbReference>